<reference evidence="2 3" key="1">
    <citation type="submission" date="2020-09" db="EMBL/GenBank/DDBJ databases">
        <title>De no assembly of potato wild relative species, Solanum commersonii.</title>
        <authorList>
            <person name="Cho K."/>
        </authorList>
    </citation>
    <scope>NUCLEOTIDE SEQUENCE [LARGE SCALE GENOMIC DNA]</scope>
    <source>
        <strain evidence="2">LZ3.2</strain>
        <tissue evidence="2">Leaf</tissue>
    </source>
</reference>
<evidence type="ECO:0000313" key="3">
    <source>
        <dbReference type="Proteomes" id="UP000824120"/>
    </source>
</evidence>
<dbReference type="OrthoDB" id="785793at2759"/>
<dbReference type="Pfam" id="PF05691">
    <property type="entry name" value="Raffinose_syn"/>
    <property type="match status" value="1"/>
</dbReference>
<proteinExistence type="predicted"/>
<sequence>MLNTDGAIQSIELHDESNSVEVEIKGVGEMRIFASQKPSTCKINREIVPFEYEDFMVKIDVPWSSPSGSCVIEYLF</sequence>
<dbReference type="Proteomes" id="UP000824120">
    <property type="component" value="Chromosome 2"/>
</dbReference>
<organism evidence="2 3">
    <name type="scientific">Solanum commersonii</name>
    <name type="common">Commerson's wild potato</name>
    <name type="synonym">Commerson's nightshade</name>
    <dbReference type="NCBI Taxonomy" id="4109"/>
    <lineage>
        <taxon>Eukaryota</taxon>
        <taxon>Viridiplantae</taxon>
        <taxon>Streptophyta</taxon>
        <taxon>Embryophyta</taxon>
        <taxon>Tracheophyta</taxon>
        <taxon>Spermatophyta</taxon>
        <taxon>Magnoliopsida</taxon>
        <taxon>eudicotyledons</taxon>
        <taxon>Gunneridae</taxon>
        <taxon>Pentapetalae</taxon>
        <taxon>asterids</taxon>
        <taxon>lamiids</taxon>
        <taxon>Solanales</taxon>
        <taxon>Solanaceae</taxon>
        <taxon>Solanoideae</taxon>
        <taxon>Solaneae</taxon>
        <taxon>Solanum</taxon>
    </lineage>
</organism>
<evidence type="ECO:0000313" key="2">
    <source>
        <dbReference type="EMBL" id="KAG5624514.1"/>
    </source>
</evidence>
<keyword evidence="3" id="KW-1185">Reference proteome</keyword>
<evidence type="ECO:0000256" key="1">
    <source>
        <dbReference type="ARBA" id="ARBA00023277"/>
    </source>
</evidence>
<accession>A0A9J6AKD1</accession>
<keyword evidence="1" id="KW-0119">Carbohydrate metabolism</keyword>
<gene>
    <name evidence="2" type="ORF">H5410_009732</name>
</gene>
<dbReference type="EMBL" id="JACXVP010000002">
    <property type="protein sequence ID" value="KAG5624514.1"/>
    <property type="molecule type" value="Genomic_DNA"/>
</dbReference>
<name>A0A9J6AKD1_SOLCO</name>
<protein>
    <submittedName>
        <fullName evidence="2">Uncharacterized protein</fullName>
    </submittedName>
</protein>
<dbReference type="AlphaFoldDB" id="A0A9J6AKD1"/>
<dbReference type="InterPro" id="IPR008811">
    <property type="entry name" value="Glycosyl_hydrolases_36"/>
</dbReference>
<comment type="caution">
    <text evidence="2">The sequence shown here is derived from an EMBL/GenBank/DDBJ whole genome shotgun (WGS) entry which is preliminary data.</text>
</comment>